<dbReference type="PROSITE" id="PS00027">
    <property type="entry name" value="HOMEOBOX_1"/>
    <property type="match status" value="1"/>
</dbReference>
<evidence type="ECO:0000313" key="16">
    <source>
        <dbReference type="Proteomes" id="UP001497623"/>
    </source>
</evidence>
<dbReference type="AlphaFoldDB" id="A0AAV2R900"/>
<keyword evidence="16" id="KW-1185">Reference proteome</keyword>
<dbReference type="GO" id="GO:0000978">
    <property type="term" value="F:RNA polymerase II cis-regulatory region sequence-specific DNA binding"/>
    <property type="evidence" value="ECO:0007669"/>
    <property type="project" value="TreeGrafter"/>
</dbReference>
<evidence type="ECO:0000256" key="1">
    <source>
        <dbReference type="ARBA" id="ARBA00004123"/>
    </source>
</evidence>
<feature type="non-terminal residue" evidence="15">
    <location>
        <position position="1"/>
    </location>
</feature>
<evidence type="ECO:0000256" key="5">
    <source>
        <dbReference type="ARBA" id="ARBA00023125"/>
    </source>
</evidence>
<feature type="region of interest" description="Disordered" evidence="13">
    <location>
        <begin position="1"/>
        <end position="29"/>
    </location>
</feature>
<evidence type="ECO:0000256" key="6">
    <source>
        <dbReference type="ARBA" id="ARBA00023155"/>
    </source>
</evidence>
<dbReference type="GO" id="GO:0030154">
    <property type="term" value="P:cell differentiation"/>
    <property type="evidence" value="ECO:0007669"/>
    <property type="project" value="TreeGrafter"/>
</dbReference>
<evidence type="ECO:0000256" key="9">
    <source>
        <dbReference type="ARBA" id="ARBA00057950"/>
    </source>
</evidence>
<keyword evidence="5 11" id="KW-0238">DNA-binding</keyword>
<comment type="caution">
    <text evidence="15">The sequence shown here is derived from an EMBL/GenBank/DDBJ whole genome shotgun (WGS) entry which is preliminary data.</text>
</comment>
<keyword evidence="7" id="KW-0804">Transcription</keyword>
<keyword evidence="3" id="KW-0217">Developmental protein</keyword>
<feature type="region of interest" description="Disordered" evidence="13">
    <location>
        <begin position="228"/>
        <end position="308"/>
    </location>
</feature>
<keyword evidence="6 11" id="KW-0371">Homeobox</keyword>
<comment type="subcellular location">
    <subcellularLocation>
        <location evidence="1 11 12">Nucleus</location>
    </subcellularLocation>
</comment>
<evidence type="ECO:0000256" key="4">
    <source>
        <dbReference type="ARBA" id="ARBA00023015"/>
    </source>
</evidence>
<accession>A0AAV2R900</accession>
<comment type="similarity">
    <text evidence="2">Belongs to the NK-2 homeobox family.</text>
</comment>
<evidence type="ECO:0000256" key="7">
    <source>
        <dbReference type="ARBA" id="ARBA00023163"/>
    </source>
</evidence>
<protein>
    <recommendedName>
        <fullName evidence="10">Homeobox protein ceh-24</fullName>
    </recommendedName>
</protein>
<evidence type="ECO:0000256" key="2">
    <source>
        <dbReference type="ARBA" id="ARBA00005661"/>
    </source>
</evidence>
<dbReference type="FunFam" id="1.10.10.60:FF:000296">
    <property type="entry name" value="Scarecrow, isoform A"/>
    <property type="match status" value="1"/>
</dbReference>
<dbReference type="InterPro" id="IPR001356">
    <property type="entry name" value="HD"/>
</dbReference>
<proteinExistence type="inferred from homology"/>
<dbReference type="InterPro" id="IPR017970">
    <property type="entry name" value="Homeobox_CS"/>
</dbReference>
<dbReference type="InterPro" id="IPR050394">
    <property type="entry name" value="Homeobox_NK-like"/>
</dbReference>
<evidence type="ECO:0000256" key="11">
    <source>
        <dbReference type="PROSITE-ProRule" id="PRU00108"/>
    </source>
</evidence>
<dbReference type="CDD" id="cd00086">
    <property type="entry name" value="homeodomain"/>
    <property type="match status" value="1"/>
</dbReference>
<dbReference type="GO" id="GO:0005634">
    <property type="term" value="C:nucleus"/>
    <property type="evidence" value="ECO:0007669"/>
    <property type="project" value="UniProtKB-SubCell"/>
</dbReference>
<dbReference type="InterPro" id="IPR009057">
    <property type="entry name" value="Homeodomain-like_sf"/>
</dbReference>
<feature type="compositionally biased region" description="Low complexity" evidence="13">
    <location>
        <begin position="278"/>
        <end position="297"/>
    </location>
</feature>
<evidence type="ECO:0000256" key="13">
    <source>
        <dbReference type="SAM" id="MobiDB-lite"/>
    </source>
</evidence>
<dbReference type="Gene3D" id="1.10.10.60">
    <property type="entry name" value="Homeodomain-like"/>
    <property type="match status" value="1"/>
</dbReference>
<dbReference type="SUPFAM" id="SSF46689">
    <property type="entry name" value="Homeodomain-like"/>
    <property type="match status" value="1"/>
</dbReference>
<keyword evidence="4" id="KW-0805">Transcription regulation</keyword>
<evidence type="ECO:0000256" key="3">
    <source>
        <dbReference type="ARBA" id="ARBA00022473"/>
    </source>
</evidence>
<dbReference type="PANTHER" id="PTHR24340:SF41">
    <property type="entry name" value="MUSCLE-SPECIFIC HOMEOBOX PROTEIN TINMAN-RELATED"/>
    <property type="match status" value="1"/>
</dbReference>
<sequence length="430" mass="46310">APLEALLPQDGLHHGVGDLPGSPYPGPGGDLMTLSPRHTTPFSVTDILSPLEEQRRALDLLDDRRLDLLDATGVTAGSYGRAVAAMQPAGAMQHVGYPPAPPPTTYCTPDIYDVRASAPSWYQTSSSDPRYAISRLMGGSNMNMNMGQVTSLSTCGMGDNKGMQFPLSQRRKRRVLFTQAQVYELERRFKQQKYLSAPEIEQLAALIHLTPTQVKIWFQNHRYKMKRAAKEKSMSEQNSNNQSSGGGSPRRVAVPVLVKDGKPTCNSDSGDAGGDGTPGPQQPQQQHQPTNTTPIPTSHTITAHTQSHHMDIGPPTSYAAPVHATGVKTETYENYFLFSPPDDSLRHGGLWSPPGSHMNGLSGGCSSPMMPDAAGVGGLTAGGCLPPVSSISSGEYARMTPPTHHMVTPPATPHNPPNMCYFPLQGRTWK</sequence>
<name>A0AAV2R900_MEGNR</name>
<feature type="domain" description="Homeobox" evidence="14">
    <location>
        <begin position="168"/>
        <end position="228"/>
    </location>
</feature>
<feature type="non-terminal residue" evidence="15">
    <location>
        <position position="430"/>
    </location>
</feature>
<dbReference type="Proteomes" id="UP001497623">
    <property type="component" value="Unassembled WGS sequence"/>
</dbReference>
<dbReference type="EMBL" id="CAXKWB010016113">
    <property type="protein sequence ID" value="CAL4115489.1"/>
    <property type="molecule type" value="Genomic_DNA"/>
</dbReference>
<dbReference type="SMART" id="SM00389">
    <property type="entry name" value="HOX"/>
    <property type="match status" value="1"/>
</dbReference>
<evidence type="ECO:0000313" key="15">
    <source>
        <dbReference type="EMBL" id="CAL4115489.1"/>
    </source>
</evidence>
<evidence type="ECO:0000256" key="8">
    <source>
        <dbReference type="ARBA" id="ARBA00023242"/>
    </source>
</evidence>
<dbReference type="PANTHER" id="PTHR24340">
    <property type="entry name" value="HOMEOBOX PROTEIN NKX"/>
    <property type="match status" value="1"/>
</dbReference>
<evidence type="ECO:0000259" key="14">
    <source>
        <dbReference type="PROSITE" id="PS50071"/>
    </source>
</evidence>
<comment type="function">
    <text evidence="9">Probable transcriptional regulator that is required in neural development for the normal formation of sublateral cholinergic motor neuron processes. Plays a role in regulating the expression of acetylcholine transporter protein unc-17 in the sublateral processes. In particular, it is required in sublateral motor neurons for a left-right turning behavior that occurs during the lethargus phase of the normal sleep process called 'flipping'. During 'flipping' animals rotate 180 degrees about their longitudinal axis.</text>
</comment>
<evidence type="ECO:0000256" key="10">
    <source>
        <dbReference type="ARBA" id="ARBA00068167"/>
    </source>
</evidence>
<dbReference type="PROSITE" id="PS50071">
    <property type="entry name" value="HOMEOBOX_2"/>
    <property type="match status" value="1"/>
</dbReference>
<reference evidence="15 16" key="1">
    <citation type="submission" date="2024-05" db="EMBL/GenBank/DDBJ databases">
        <authorList>
            <person name="Wallberg A."/>
        </authorList>
    </citation>
    <scope>NUCLEOTIDE SEQUENCE [LARGE SCALE GENOMIC DNA]</scope>
</reference>
<keyword evidence="8 11" id="KW-0539">Nucleus</keyword>
<evidence type="ECO:0000256" key="12">
    <source>
        <dbReference type="RuleBase" id="RU000682"/>
    </source>
</evidence>
<organism evidence="15 16">
    <name type="scientific">Meganyctiphanes norvegica</name>
    <name type="common">Northern krill</name>
    <name type="synonym">Thysanopoda norvegica</name>
    <dbReference type="NCBI Taxonomy" id="48144"/>
    <lineage>
        <taxon>Eukaryota</taxon>
        <taxon>Metazoa</taxon>
        <taxon>Ecdysozoa</taxon>
        <taxon>Arthropoda</taxon>
        <taxon>Crustacea</taxon>
        <taxon>Multicrustacea</taxon>
        <taxon>Malacostraca</taxon>
        <taxon>Eumalacostraca</taxon>
        <taxon>Eucarida</taxon>
        <taxon>Euphausiacea</taxon>
        <taxon>Euphausiidae</taxon>
        <taxon>Meganyctiphanes</taxon>
    </lineage>
</organism>
<gene>
    <name evidence="15" type="ORF">MNOR_LOCUS20665</name>
</gene>
<feature type="DNA-binding region" description="Homeobox" evidence="11">
    <location>
        <begin position="170"/>
        <end position="229"/>
    </location>
</feature>
<dbReference type="GO" id="GO:0000981">
    <property type="term" value="F:DNA-binding transcription factor activity, RNA polymerase II-specific"/>
    <property type="evidence" value="ECO:0007669"/>
    <property type="project" value="InterPro"/>
</dbReference>
<dbReference type="Pfam" id="PF00046">
    <property type="entry name" value="Homeodomain"/>
    <property type="match status" value="1"/>
</dbReference>